<dbReference type="GO" id="GO:0044718">
    <property type="term" value="P:siderophore transmembrane transport"/>
    <property type="evidence" value="ECO:0007669"/>
    <property type="project" value="TreeGrafter"/>
</dbReference>
<evidence type="ECO:0000256" key="3">
    <source>
        <dbReference type="ARBA" id="ARBA00022452"/>
    </source>
</evidence>
<evidence type="ECO:0000256" key="7">
    <source>
        <dbReference type="ARBA" id="ARBA00023136"/>
    </source>
</evidence>
<keyword evidence="3 10" id="KW-1134">Transmembrane beta strand</keyword>
<evidence type="ECO:0000313" key="16">
    <source>
        <dbReference type="Proteomes" id="UP000094487"/>
    </source>
</evidence>
<dbReference type="PANTHER" id="PTHR30069">
    <property type="entry name" value="TONB-DEPENDENT OUTER MEMBRANE RECEPTOR"/>
    <property type="match status" value="1"/>
</dbReference>
<dbReference type="RefSeq" id="WP_069322235.1">
    <property type="nucleotide sequence ID" value="NZ_MDDS01000086.1"/>
</dbReference>
<dbReference type="GO" id="GO:0015344">
    <property type="term" value="F:siderophore uptake transmembrane transporter activity"/>
    <property type="evidence" value="ECO:0007669"/>
    <property type="project" value="TreeGrafter"/>
</dbReference>
<keyword evidence="5 12" id="KW-0732">Signal</keyword>
<evidence type="ECO:0000256" key="12">
    <source>
        <dbReference type="SAM" id="SignalP"/>
    </source>
</evidence>
<evidence type="ECO:0000256" key="6">
    <source>
        <dbReference type="ARBA" id="ARBA00023077"/>
    </source>
</evidence>
<keyword evidence="9 10" id="KW-0998">Cell outer membrane</keyword>
<dbReference type="OrthoDB" id="7374174at2"/>
<evidence type="ECO:0000256" key="4">
    <source>
        <dbReference type="ARBA" id="ARBA00022692"/>
    </source>
</evidence>
<reference evidence="15 16" key="1">
    <citation type="submission" date="2016-08" db="EMBL/GenBank/DDBJ databases">
        <title>Draft genome of the agarase producing Sphingomonas sp. MCT13.</title>
        <authorList>
            <person name="D'Andrea M.M."/>
            <person name="Rossolini G.M."/>
            <person name="Thaller M.C."/>
        </authorList>
    </citation>
    <scope>NUCLEOTIDE SEQUENCE [LARGE SCALE GENOMIC DNA]</scope>
    <source>
        <strain evidence="15 16">MCT13</strain>
    </source>
</reference>
<dbReference type="InterPro" id="IPR036942">
    <property type="entry name" value="Beta-barrel_TonB_sf"/>
</dbReference>
<evidence type="ECO:0000313" key="15">
    <source>
        <dbReference type="EMBL" id="ODP36049.1"/>
    </source>
</evidence>
<comment type="caution">
    <text evidence="15">The sequence shown here is derived from an EMBL/GenBank/DDBJ whole genome shotgun (WGS) entry which is preliminary data.</text>
</comment>
<dbReference type="Pfam" id="PF07715">
    <property type="entry name" value="Plug"/>
    <property type="match status" value="1"/>
</dbReference>
<evidence type="ECO:0000256" key="1">
    <source>
        <dbReference type="ARBA" id="ARBA00004571"/>
    </source>
</evidence>
<feature type="signal peptide" evidence="12">
    <location>
        <begin position="1"/>
        <end position="16"/>
    </location>
</feature>
<evidence type="ECO:0000259" key="14">
    <source>
        <dbReference type="Pfam" id="PF07715"/>
    </source>
</evidence>
<feature type="domain" description="TonB-dependent receptor plug" evidence="14">
    <location>
        <begin position="32"/>
        <end position="143"/>
    </location>
</feature>
<evidence type="ECO:0000256" key="9">
    <source>
        <dbReference type="ARBA" id="ARBA00023237"/>
    </source>
</evidence>
<dbReference type="Gene3D" id="2.40.170.20">
    <property type="entry name" value="TonB-dependent receptor, beta-barrel domain"/>
    <property type="match status" value="1"/>
</dbReference>
<evidence type="ECO:0000256" key="11">
    <source>
        <dbReference type="RuleBase" id="RU003357"/>
    </source>
</evidence>
<comment type="subcellular location">
    <subcellularLocation>
        <location evidence="1 10">Cell outer membrane</location>
        <topology evidence="1 10">Multi-pass membrane protein</topology>
    </subcellularLocation>
</comment>
<feature type="domain" description="TonB-dependent receptor-like beta-barrel" evidence="13">
    <location>
        <begin position="236"/>
        <end position="645"/>
    </location>
</feature>
<evidence type="ECO:0000256" key="8">
    <source>
        <dbReference type="ARBA" id="ARBA00023170"/>
    </source>
</evidence>
<comment type="similarity">
    <text evidence="10 11">Belongs to the TonB-dependent receptor family.</text>
</comment>
<evidence type="ECO:0000256" key="10">
    <source>
        <dbReference type="PROSITE-ProRule" id="PRU01360"/>
    </source>
</evidence>
<dbReference type="Proteomes" id="UP000094487">
    <property type="component" value="Unassembled WGS sequence"/>
</dbReference>
<name>A0A1E3LQK5_9SPHN</name>
<keyword evidence="2 10" id="KW-0813">Transport</keyword>
<accession>A0A1E3LQK5</accession>
<dbReference type="InterPro" id="IPR037066">
    <property type="entry name" value="Plug_dom_sf"/>
</dbReference>
<evidence type="ECO:0000256" key="5">
    <source>
        <dbReference type="ARBA" id="ARBA00022729"/>
    </source>
</evidence>
<dbReference type="PROSITE" id="PS52016">
    <property type="entry name" value="TONB_DEPENDENT_REC_3"/>
    <property type="match status" value="1"/>
</dbReference>
<proteinExistence type="inferred from homology"/>
<dbReference type="Pfam" id="PF00593">
    <property type="entry name" value="TonB_dep_Rec_b-barrel"/>
    <property type="match status" value="1"/>
</dbReference>
<keyword evidence="7 10" id="KW-0472">Membrane</keyword>
<keyword evidence="6 11" id="KW-0798">TonB box</keyword>
<protein>
    <submittedName>
        <fullName evidence="15">TonB-dependent receptor</fullName>
    </submittedName>
</protein>
<dbReference type="SUPFAM" id="SSF56935">
    <property type="entry name" value="Porins"/>
    <property type="match status" value="1"/>
</dbReference>
<dbReference type="AlphaFoldDB" id="A0A1E3LQK5"/>
<evidence type="ECO:0000256" key="2">
    <source>
        <dbReference type="ARBA" id="ARBA00022448"/>
    </source>
</evidence>
<keyword evidence="16" id="KW-1185">Reference proteome</keyword>
<feature type="chain" id="PRO_5009132015" evidence="12">
    <location>
        <begin position="17"/>
        <end position="677"/>
    </location>
</feature>
<evidence type="ECO:0000259" key="13">
    <source>
        <dbReference type="Pfam" id="PF00593"/>
    </source>
</evidence>
<keyword evidence="8 15" id="KW-0675">Receptor</keyword>
<gene>
    <name evidence="15" type="ORF">BFL28_08165</name>
</gene>
<keyword evidence="4 10" id="KW-0812">Transmembrane</keyword>
<dbReference type="EMBL" id="MDDS01000086">
    <property type="protein sequence ID" value="ODP36049.1"/>
    <property type="molecule type" value="Genomic_DNA"/>
</dbReference>
<dbReference type="InterPro" id="IPR000531">
    <property type="entry name" value="Beta-barrel_TonB"/>
</dbReference>
<organism evidence="15 16">
    <name type="scientific">Sphingomonas turrisvirgatae</name>
    <dbReference type="NCBI Taxonomy" id="1888892"/>
    <lineage>
        <taxon>Bacteria</taxon>
        <taxon>Pseudomonadati</taxon>
        <taxon>Pseudomonadota</taxon>
        <taxon>Alphaproteobacteria</taxon>
        <taxon>Sphingomonadales</taxon>
        <taxon>Sphingomonadaceae</taxon>
        <taxon>Sphingomonas</taxon>
    </lineage>
</organism>
<dbReference type="GO" id="GO:0009279">
    <property type="term" value="C:cell outer membrane"/>
    <property type="evidence" value="ECO:0007669"/>
    <property type="project" value="UniProtKB-SubCell"/>
</dbReference>
<dbReference type="InterPro" id="IPR012910">
    <property type="entry name" value="Plug_dom"/>
</dbReference>
<dbReference type="PANTHER" id="PTHR30069:SF29">
    <property type="entry name" value="HEMOGLOBIN AND HEMOGLOBIN-HAPTOGLOBIN-BINDING PROTEIN 1-RELATED"/>
    <property type="match status" value="1"/>
</dbReference>
<dbReference type="STRING" id="1888892.BFL28_08165"/>
<dbReference type="Gene3D" id="2.170.130.10">
    <property type="entry name" value="TonB-dependent receptor, plug domain"/>
    <property type="match status" value="1"/>
</dbReference>
<sequence length="677" mass="69942">MRALTAMLLLPSAATAQEIVVTGRGLDSPPGEAAYAVTEIDRAALTQTASGRFEDVLRDAAGAAQFRRADSRSAHPTAQGITLRGLGGNASSRALLLLDGVPQADPFGGWVAFPAYLPERLAGVRITRGGGSGYQGPGALAGTIELTSAGPDMLGPLDLAAFYGSRESIDLVGTSGLRLGGGALSIAGQYARGDGFVPIVAEDRGPADRAAPYEQASLALRAVVPVGLALELQAGLSGFTDARDRGTAFTDVRSQGADANLRLVGRGPWNWSLLGYLQHRDFSSGFASLNAGRVAASATLDQHVPATGAGARLELSPPIGGGATLRFGGDVRATSGRTQELYTFVAGAATRRRVAGGETLTAGAFADLSVERGALTINLGGRADHWSLASGALFEAPLAGGAALTDTRFADRSGWAGTGRAGAALALSPALSLRTAAYLGWRLPTLNELYRPFRAGTDATAANPLLDPERSRGIEAGVDVTAGGGFSLRATGYWNRIGGAIGNVTLGTGPGNFPGIGFVAAGGAYRQRLNLDAIVAKGAEVDLRWQAGPWRASASWAYTDARVTASGPARALDGLRPAQTARHQGSATLGWQDDGLSLAVTGRYVGPQFEDDQNARALARAFTLDARAMVPVTHSLALELRGENLGDARVETAISGGDIVERAAPRTLWLGVRYRLR</sequence>
<dbReference type="InterPro" id="IPR039426">
    <property type="entry name" value="TonB-dep_rcpt-like"/>
</dbReference>